<evidence type="ECO:0000313" key="2">
    <source>
        <dbReference type="EMBL" id="OGY51443.1"/>
    </source>
</evidence>
<dbReference type="Proteomes" id="UP000177376">
    <property type="component" value="Unassembled WGS sequence"/>
</dbReference>
<name>A0A1G1YGF6_9BACT</name>
<evidence type="ECO:0000256" key="1">
    <source>
        <dbReference type="SAM" id="Phobius"/>
    </source>
</evidence>
<gene>
    <name evidence="2" type="ORF">A3A02_04620</name>
</gene>
<organism evidence="2 3">
    <name type="scientific">Candidatus Buchananbacteria bacterium RIFCSPLOWO2_01_FULL_39_33</name>
    <dbReference type="NCBI Taxonomy" id="1797543"/>
    <lineage>
        <taxon>Bacteria</taxon>
        <taxon>Candidatus Buchananiibacteriota</taxon>
    </lineage>
</organism>
<keyword evidence="1" id="KW-1133">Transmembrane helix</keyword>
<comment type="caution">
    <text evidence="2">The sequence shown here is derived from an EMBL/GenBank/DDBJ whole genome shotgun (WGS) entry which is preliminary data.</text>
</comment>
<dbReference type="EMBL" id="MHIM01000036">
    <property type="protein sequence ID" value="OGY51443.1"/>
    <property type="molecule type" value="Genomic_DNA"/>
</dbReference>
<keyword evidence="1" id="KW-0472">Membrane</keyword>
<sequence>MPIQILKFSSLTLLMVLVIIVGLFFYGFQAEVEAIMPLGGPGAFYDMAGWIWSDNYGWISLNADNCLSGGCISSGIDYSVKIDSNNNITSYGWSENVGWVCFGTTCLGTPPGGGSLTTTMDNLTGKITGWAKVESLGDDGWIKIGRGLDQGPGLGEACYDCQPECEQWTIIMVGEPPEPQEVEPCVLYSDTKFATCNTCFSQTNFDGIDYPEGQDPDPNTPDFVIGGSGNICSSCSNCHKVDGALATSRIVCNTDGGYIGQCSTCEQYGVNQNLTNGQLLGWAWNGNQDISIGAGWLHFNTQAGNSYIVFPWLQTTYGSIYTPDWFRQRASGGGNNATYCIFAKDINTNIKTQSCEELAKGLVKGVLVGFPAKSPSQEIYRNALGKIDVNGLLTKTLSGQTRNKYGQIVNELSDASWTGPTEGILKGKVYYFTGDLEIPSPIVFNNGAGVPGNGIIIVNGDLTINGEITYIAGVPNNLKELASVAWVVKGDVKINPNVTKVAGAFIVLGSGNACQIDSEPNPGYPEYIANKCGVFFSGDSDQALTVAGLIIAKAFDFRRTYADLFQGSERIIYDGRLSTNPSKGLEGFVEGLPVIRDFSY</sequence>
<accession>A0A1G1YGF6</accession>
<dbReference type="AlphaFoldDB" id="A0A1G1YGF6"/>
<keyword evidence="1" id="KW-0812">Transmembrane</keyword>
<protein>
    <submittedName>
        <fullName evidence="2">Uncharacterized protein</fullName>
    </submittedName>
</protein>
<feature type="transmembrane region" description="Helical" evidence="1">
    <location>
        <begin position="12"/>
        <end position="28"/>
    </location>
</feature>
<proteinExistence type="predicted"/>
<reference evidence="2 3" key="1">
    <citation type="journal article" date="2016" name="Nat. Commun.">
        <title>Thousands of microbial genomes shed light on interconnected biogeochemical processes in an aquifer system.</title>
        <authorList>
            <person name="Anantharaman K."/>
            <person name="Brown C.T."/>
            <person name="Hug L.A."/>
            <person name="Sharon I."/>
            <person name="Castelle C.J."/>
            <person name="Probst A.J."/>
            <person name="Thomas B.C."/>
            <person name="Singh A."/>
            <person name="Wilkins M.J."/>
            <person name="Karaoz U."/>
            <person name="Brodie E.L."/>
            <person name="Williams K.H."/>
            <person name="Hubbard S.S."/>
            <person name="Banfield J.F."/>
        </authorList>
    </citation>
    <scope>NUCLEOTIDE SEQUENCE [LARGE SCALE GENOMIC DNA]</scope>
</reference>
<evidence type="ECO:0000313" key="3">
    <source>
        <dbReference type="Proteomes" id="UP000177376"/>
    </source>
</evidence>